<keyword evidence="1" id="KW-1133">Transmembrane helix</keyword>
<keyword evidence="1" id="KW-0812">Transmembrane</keyword>
<dbReference type="AlphaFoldDB" id="A0A212JMP7"/>
<gene>
    <name evidence="2" type="ORF">KL86CLO1_11362</name>
</gene>
<organism evidence="2">
    <name type="scientific">uncultured Eubacteriales bacterium</name>
    <dbReference type="NCBI Taxonomy" id="172733"/>
    <lineage>
        <taxon>Bacteria</taxon>
        <taxon>Bacillati</taxon>
        <taxon>Bacillota</taxon>
        <taxon>Clostridia</taxon>
        <taxon>Eubacteriales</taxon>
        <taxon>environmental samples</taxon>
    </lineage>
</organism>
<keyword evidence="1" id="KW-0472">Membrane</keyword>
<evidence type="ECO:0000313" key="2">
    <source>
        <dbReference type="EMBL" id="SBW00585.1"/>
    </source>
</evidence>
<protein>
    <submittedName>
        <fullName evidence="2">Uncharacterized protein</fullName>
    </submittedName>
</protein>
<reference evidence="2" key="1">
    <citation type="submission" date="2016-04" db="EMBL/GenBank/DDBJ databases">
        <authorList>
            <person name="Evans L.H."/>
            <person name="Alamgir A."/>
            <person name="Owens N."/>
            <person name="Weber N.D."/>
            <person name="Virtaneva K."/>
            <person name="Barbian K."/>
            <person name="Babar A."/>
            <person name="Rosenke K."/>
        </authorList>
    </citation>
    <scope>NUCLEOTIDE SEQUENCE</scope>
    <source>
        <strain evidence="2">86</strain>
    </source>
</reference>
<name>A0A212JMP7_9FIRM</name>
<sequence length="142" mass="15799">MKELLKDRAGSIPIIFIGLVFFLLLIAFLIMEMGAVYENYYDAETVLQRSCNSAVEKNMLDAYRADNILRLDVSAAKSDFYSFLSSDMPDKYTVTIGSITGSATPPALTVTGTVTFSTLFGQYGFDDLSFNFTVQSTNYRTE</sequence>
<feature type="transmembrane region" description="Helical" evidence="1">
    <location>
        <begin position="12"/>
        <end position="31"/>
    </location>
</feature>
<dbReference type="EMBL" id="FLUN01000001">
    <property type="protein sequence ID" value="SBW00585.1"/>
    <property type="molecule type" value="Genomic_DNA"/>
</dbReference>
<accession>A0A212JMP7</accession>
<proteinExistence type="predicted"/>
<evidence type="ECO:0000256" key="1">
    <source>
        <dbReference type="SAM" id="Phobius"/>
    </source>
</evidence>